<dbReference type="SUPFAM" id="SSF52540">
    <property type="entry name" value="P-loop containing nucleoside triphosphate hydrolases"/>
    <property type="match status" value="1"/>
</dbReference>
<dbReference type="InterPro" id="IPR027417">
    <property type="entry name" value="P-loop_NTPase"/>
</dbReference>
<name>A0A6M4PIR7_9ACTN</name>
<dbReference type="GO" id="GO:0004519">
    <property type="term" value="F:endonuclease activity"/>
    <property type="evidence" value="ECO:0007669"/>
    <property type="project" value="InterPro"/>
</dbReference>
<evidence type="ECO:0000313" key="2">
    <source>
        <dbReference type="EMBL" id="QJS11138.1"/>
    </source>
</evidence>
<dbReference type="InterPro" id="IPR003593">
    <property type="entry name" value="AAA+_ATPase"/>
</dbReference>
<dbReference type="SUPFAM" id="SSF52980">
    <property type="entry name" value="Restriction endonuclease-like"/>
    <property type="match status" value="1"/>
</dbReference>
<dbReference type="Pfam" id="PF04471">
    <property type="entry name" value="Mrr_cat"/>
    <property type="match status" value="1"/>
</dbReference>
<gene>
    <name evidence="2" type="ORF">HKX69_17885</name>
</gene>
<dbReference type="InterPro" id="IPR007560">
    <property type="entry name" value="Restrct_endonuc_IV_Mrr"/>
</dbReference>
<feature type="domain" description="AAA+ ATPase" evidence="1">
    <location>
        <begin position="191"/>
        <end position="308"/>
    </location>
</feature>
<keyword evidence="3" id="KW-1185">Reference proteome</keyword>
<dbReference type="Gene3D" id="3.40.50.300">
    <property type="entry name" value="P-loop containing nucleotide triphosphate hydrolases"/>
    <property type="match status" value="1"/>
</dbReference>
<protein>
    <submittedName>
        <fullName evidence="2">AAA family ATPase</fullName>
    </submittedName>
</protein>
<evidence type="ECO:0000259" key="1">
    <source>
        <dbReference type="SMART" id="SM00382"/>
    </source>
</evidence>
<dbReference type="SMART" id="SM00382">
    <property type="entry name" value="AAA"/>
    <property type="match status" value="1"/>
</dbReference>
<dbReference type="RefSeq" id="WP_171154824.1">
    <property type="nucleotide sequence ID" value="NZ_CP053189.1"/>
</dbReference>
<dbReference type="GO" id="GO:0003677">
    <property type="term" value="F:DNA binding"/>
    <property type="evidence" value="ECO:0007669"/>
    <property type="project" value="InterPro"/>
</dbReference>
<dbReference type="Pfam" id="PF20720">
    <property type="entry name" value="nSTAND3"/>
    <property type="match status" value="1"/>
</dbReference>
<sequence>MDLLDLQKLSDLDFENLCKDILERLLGVRLEIFSSGPDGGIDLRYYAPNQTIIIQCKHWMKSGRAKLIAHLFDSELPKLDRMHPRPMRYILATSVELTPAAKEKILDGFRPYIQSTGDIYGLAEITSFLQNNPEVVRKNMRLWLNDATILEAMISKNVIQRSLHLADDIKETLRTYVPSANLRKAMNLVEKNHVVLVSGPPGVGKTTLAQVICAHYADRGFEVVEVSENVEDVFRLWHDGESQIFIYDDFLGQTSLDDKLHKNEDSRLLSLIRRIRKDSTKRFVCTTREYVLQQARQRYERMDRGDLDPLTFTVDIDVLGREERAQILYNHVYWSEWPTSAKRNFSHPDVYRPIIRHRNFNPRAIADLLSAPFEPDLGEPGTQVVAALDDPMRLWRHVFDHQLKESDRDVLRLLFTFGGRADLSVLGKAYLAFTNRGLSHFKASLRILNGTLVRIFDEGDRGYVEFSNPSVNDFMLMKFSEESDLILKVLKNPYSFDQVALLWSYHDAPVDAGLPARLNLIPFRAEVEEAAAVTLDCHETATHSKAGRAAVCLNIAGSMHVPIIENWAVRRLKQPGFVYRGSTGDIISLIRITRVSANRRIRQLHDSVRLEGLTSLFNRDQGDYGLFIAASHAMDLAEFVDDGIREGLCRQADEMFEALLEQYSRDPDGVDPEMIDNGLDYILRYGELWQHKWPSAATLLESWLPEEAESLEGSEEESDVDPEYIDGDAYLTMNALSFLE</sequence>
<dbReference type="InterPro" id="IPR049050">
    <property type="entry name" value="nSTAND3"/>
</dbReference>
<organism evidence="2 3">
    <name type="scientific">Streptomyces argyrophylli</name>
    <dbReference type="NCBI Taxonomy" id="2726118"/>
    <lineage>
        <taxon>Bacteria</taxon>
        <taxon>Bacillati</taxon>
        <taxon>Actinomycetota</taxon>
        <taxon>Actinomycetes</taxon>
        <taxon>Kitasatosporales</taxon>
        <taxon>Streptomycetaceae</taxon>
        <taxon>Streptomyces</taxon>
    </lineage>
</organism>
<dbReference type="Proteomes" id="UP000502641">
    <property type="component" value="Chromosome"/>
</dbReference>
<evidence type="ECO:0000313" key="3">
    <source>
        <dbReference type="Proteomes" id="UP000502641"/>
    </source>
</evidence>
<dbReference type="InterPro" id="IPR011335">
    <property type="entry name" value="Restrct_endonuc-II-like"/>
</dbReference>
<dbReference type="GO" id="GO:0009307">
    <property type="term" value="P:DNA restriction-modification system"/>
    <property type="evidence" value="ECO:0007669"/>
    <property type="project" value="InterPro"/>
</dbReference>
<accession>A0A6M4PIR7</accession>
<dbReference type="Gene3D" id="3.40.1350.10">
    <property type="match status" value="1"/>
</dbReference>
<dbReference type="AlphaFoldDB" id="A0A6M4PIR7"/>
<dbReference type="InterPro" id="IPR011856">
    <property type="entry name" value="tRNA_endonuc-like_dom_sf"/>
</dbReference>
<proteinExistence type="predicted"/>
<dbReference type="KEGG" id="sarg:HKX69_17885"/>
<dbReference type="EMBL" id="CP053189">
    <property type="protein sequence ID" value="QJS11138.1"/>
    <property type="molecule type" value="Genomic_DNA"/>
</dbReference>
<reference evidence="2 3" key="1">
    <citation type="submission" date="2020-05" db="EMBL/GenBank/DDBJ databases">
        <authorList>
            <person name="Li K."/>
        </authorList>
    </citation>
    <scope>NUCLEOTIDE SEQUENCE [LARGE SCALE GENOMIC DNA]</scope>
    <source>
        <strain evidence="3">jing01</strain>
    </source>
</reference>